<dbReference type="PANTHER" id="PTHR21660:SF57">
    <property type="entry name" value="PAAI THIOESTERASE"/>
    <property type="match status" value="1"/>
</dbReference>
<dbReference type="InterPro" id="IPR003736">
    <property type="entry name" value="PAAI_dom"/>
</dbReference>
<dbReference type="Gene3D" id="3.10.129.10">
    <property type="entry name" value="Hotdog Thioesterase"/>
    <property type="match status" value="1"/>
</dbReference>
<dbReference type="Pfam" id="PF03061">
    <property type="entry name" value="4HBT"/>
    <property type="match status" value="1"/>
</dbReference>
<dbReference type="GO" id="GO:0047617">
    <property type="term" value="F:fatty acyl-CoA hydrolase activity"/>
    <property type="evidence" value="ECO:0007669"/>
    <property type="project" value="InterPro"/>
</dbReference>
<evidence type="ECO:0000313" key="4">
    <source>
        <dbReference type="EMBL" id="KAK0750769.1"/>
    </source>
</evidence>
<protein>
    <submittedName>
        <fullName evidence="4">HotDog domain-containing protein</fullName>
    </submittedName>
</protein>
<feature type="domain" description="Thioesterase" evidence="3">
    <location>
        <begin position="63"/>
        <end position="139"/>
    </location>
</feature>
<organism evidence="4 5">
    <name type="scientific">Schizothecium vesticola</name>
    <dbReference type="NCBI Taxonomy" id="314040"/>
    <lineage>
        <taxon>Eukaryota</taxon>
        <taxon>Fungi</taxon>
        <taxon>Dikarya</taxon>
        <taxon>Ascomycota</taxon>
        <taxon>Pezizomycotina</taxon>
        <taxon>Sordariomycetes</taxon>
        <taxon>Sordariomycetidae</taxon>
        <taxon>Sordariales</taxon>
        <taxon>Schizotheciaceae</taxon>
        <taxon>Schizothecium</taxon>
    </lineage>
</organism>
<dbReference type="SUPFAM" id="SSF54637">
    <property type="entry name" value="Thioesterase/thiol ester dehydrase-isomerase"/>
    <property type="match status" value="1"/>
</dbReference>
<dbReference type="PANTHER" id="PTHR21660">
    <property type="entry name" value="THIOESTERASE SUPERFAMILY MEMBER-RELATED"/>
    <property type="match status" value="1"/>
</dbReference>
<reference evidence="4" key="1">
    <citation type="submission" date="2023-06" db="EMBL/GenBank/DDBJ databases">
        <title>Genome-scale phylogeny and comparative genomics of the fungal order Sordariales.</title>
        <authorList>
            <consortium name="Lawrence Berkeley National Laboratory"/>
            <person name="Hensen N."/>
            <person name="Bonometti L."/>
            <person name="Westerberg I."/>
            <person name="Brannstrom I.O."/>
            <person name="Guillou S."/>
            <person name="Cros-Aarteil S."/>
            <person name="Calhoun S."/>
            <person name="Haridas S."/>
            <person name="Kuo A."/>
            <person name="Mondo S."/>
            <person name="Pangilinan J."/>
            <person name="Riley R."/>
            <person name="LaButti K."/>
            <person name="Andreopoulos B."/>
            <person name="Lipzen A."/>
            <person name="Chen C."/>
            <person name="Yanf M."/>
            <person name="Daum C."/>
            <person name="Ng V."/>
            <person name="Clum A."/>
            <person name="Steindorff A."/>
            <person name="Ohm R."/>
            <person name="Martin F."/>
            <person name="Silar P."/>
            <person name="Natvig D."/>
            <person name="Lalanne C."/>
            <person name="Gautier V."/>
            <person name="Ament-velasquez S.L."/>
            <person name="Kruys A."/>
            <person name="Hutchinson M.I."/>
            <person name="Powell A.J."/>
            <person name="Barry K."/>
            <person name="Miller A.N."/>
            <person name="Grigoriev I.V."/>
            <person name="Debuchy R."/>
            <person name="Gladieux P."/>
            <person name="Thoren M.H."/>
            <person name="Johannesson H."/>
        </authorList>
    </citation>
    <scope>NUCLEOTIDE SEQUENCE</scope>
    <source>
        <strain evidence="4">SMH3187-1</strain>
    </source>
</reference>
<sequence>MVKTPLGTRLPPSRFVKSVWKSFMAESGMEPRLLGPHLRITNATTGKVDFELDITKDHTNRLKILHGGTIASMVDLGGSLAVASMGLYATGVTTDMNITYLSSGGKIGETVRGSAVCEKIGKTLAFTTVTFTNANGELAARGSHTKYVTNAWKNNVDYTPPEGAQIADEEE</sequence>
<dbReference type="CDD" id="cd03443">
    <property type="entry name" value="PaaI_thioesterase"/>
    <property type="match status" value="1"/>
</dbReference>
<dbReference type="NCBIfam" id="TIGR00369">
    <property type="entry name" value="unchar_dom_1"/>
    <property type="match status" value="1"/>
</dbReference>
<dbReference type="FunFam" id="3.10.129.10:FF:000033">
    <property type="entry name" value="acyl-coenzyme A thioesterase 13"/>
    <property type="match status" value="1"/>
</dbReference>
<dbReference type="EMBL" id="JAUKUD010000002">
    <property type="protein sequence ID" value="KAK0750769.1"/>
    <property type="molecule type" value="Genomic_DNA"/>
</dbReference>
<keyword evidence="2" id="KW-0378">Hydrolase</keyword>
<accession>A0AA40F3Z7</accession>
<dbReference type="AlphaFoldDB" id="A0AA40F3Z7"/>
<dbReference type="Proteomes" id="UP001172155">
    <property type="component" value="Unassembled WGS sequence"/>
</dbReference>
<evidence type="ECO:0000313" key="5">
    <source>
        <dbReference type="Proteomes" id="UP001172155"/>
    </source>
</evidence>
<comment type="caution">
    <text evidence="4">The sequence shown here is derived from an EMBL/GenBank/DDBJ whole genome shotgun (WGS) entry which is preliminary data.</text>
</comment>
<proteinExistence type="inferred from homology"/>
<evidence type="ECO:0000259" key="3">
    <source>
        <dbReference type="Pfam" id="PF03061"/>
    </source>
</evidence>
<gene>
    <name evidence="4" type="ORF">B0T18DRAFT_56387</name>
</gene>
<evidence type="ECO:0000256" key="2">
    <source>
        <dbReference type="ARBA" id="ARBA00022801"/>
    </source>
</evidence>
<keyword evidence="5" id="KW-1185">Reference proteome</keyword>
<evidence type="ECO:0000256" key="1">
    <source>
        <dbReference type="ARBA" id="ARBA00008324"/>
    </source>
</evidence>
<name>A0AA40F3Z7_9PEZI</name>
<dbReference type="InterPro" id="IPR039298">
    <property type="entry name" value="ACOT13"/>
</dbReference>
<dbReference type="InterPro" id="IPR006683">
    <property type="entry name" value="Thioestr_dom"/>
</dbReference>
<dbReference type="InterPro" id="IPR029069">
    <property type="entry name" value="HotDog_dom_sf"/>
</dbReference>
<comment type="similarity">
    <text evidence="1">Belongs to the thioesterase PaaI family.</text>
</comment>